<reference evidence="4" key="3">
    <citation type="submission" date="2018-08" db="UniProtKB">
        <authorList>
            <consortium name="EnsemblPlants"/>
        </authorList>
    </citation>
    <scope>IDENTIFICATION</scope>
    <source>
        <strain evidence="4">cv. Bd21</strain>
    </source>
</reference>
<evidence type="ECO:0000259" key="2">
    <source>
        <dbReference type="PROSITE" id="PS50967"/>
    </source>
</evidence>
<dbReference type="EnsemblPlants" id="KQJ86192">
    <property type="protein sequence ID" value="KQJ86192"/>
    <property type="gene ID" value="BRADI_4g03880v3"/>
</dbReference>
<dbReference type="GO" id="GO:0000776">
    <property type="term" value="C:kinetochore"/>
    <property type="evidence" value="ECO:0000318"/>
    <property type="project" value="GO_Central"/>
</dbReference>
<reference evidence="3" key="2">
    <citation type="submission" date="2017-06" db="EMBL/GenBank/DDBJ databases">
        <title>WGS assembly of Brachypodium distachyon.</title>
        <authorList>
            <consortium name="The International Brachypodium Initiative"/>
            <person name="Lucas S."/>
            <person name="Harmon-Smith M."/>
            <person name="Lail K."/>
            <person name="Tice H."/>
            <person name="Grimwood J."/>
            <person name="Bruce D."/>
            <person name="Barry K."/>
            <person name="Shu S."/>
            <person name="Lindquist E."/>
            <person name="Wang M."/>
            <person name="Pitluck S."/>
            <person name="Vogel J.P."/>
            <person name="Garvin D.F."/>
            <person name="Mockler T.C."/>
            <person name="Schmutz J."/>
            <person name="Rokhsar D."/>
            <person name="Bevan M.W."/>
        </authorList>
    </citation>
    <scope>NUCLEOTIDE SEQUENCE</scope>
    <source>
        <strain evidence="3">Bd21</strain>
    </source>
</reference>
<dbReference type="GO" id="GO:0051754">
    <property type="term" value="P:meiotic sister chromatid cohesion, centromeric"/>
    <property type="evidence" value="ECO:0000318"/>
    <property type="project" value="GO_Central"/>
</dbReference>
<dbReference type="Proteomes" id="UP000008810">
    <property type="component" value="Chromosome 4"/>
</dbReference>
<keyword evidence="5" id="KW-1185">Reference proteome</keyword>
<dbReference type="GO" id="GO:0003676">
    <property type="term" value="F:nucleic acid binding"/>
    <property type="evidence" value="ECO:0007669"/>
    <property type="project" value="InterPro"/>
</dbReference>
<dbReference type="AlphaFoldDB" id="I1IH88"/>
<dbReference type="Pfam" id="PF00570">
    <property type="entry name" value="HRDC"/>
    <property type="match status" value="1"/>
</dbReference>
<feature type="region of interest" description="Disordered" evidence="1">
    <location>
        <begin position="1"/>
        <end position="75"/>
    </location>
</feature>
<dbReference type="HOGENOM" id="CLU_786081_0_0_1"/>
<dbReference type="InterPro" id="IPR029491">
    <property type="entry name" value="Helicase_HTH"/>
</dbReference>
<feature type="domain" description="HRDC" evidence="2">
    <location>
        <begin position="114"/>
        <end position="194"/>
    </location>
</feature>
<evidence type="ECO:0000313" key="4">
    <source>
        <dbReference type="EnsemblPlants" id="KQJ86192"/>
    </source>
</evidence>
<dbReference type="PROSITE" id="PS50967">
    <property type="entry name" value="HRDC"/>
    <property type="match status" value="1"/>
</dbReference>
<dbReference type="OrthoDB" id="10261556at2759"/>
<reference evidence="3 4" key="1">
    <citation type="journal article" date="2010" name="Nature">
        <title>Genome sequencing and analysis of the model grass Brachypodium distachyon.</title>
        <authorList>
            <consortium name="International Brachypodium Initiative"/>
        </authorList>
    </citation>
    <scope>NUCLEOTIDE SEQUENCE [LARGE SCALE GENOMIC DNA]</scope>
    <source>
        <strain evidence="3 4">Bd21</strain>
    </source>
</reference>
<name>I1IH88_BRADI</name>
<protein>
    <recommendedName>
        <fullName evidence="2">HRDC domain-containing protein</fullName>
    </recommendedName>
</protein>
<dbReference type="InParanoid" id="I1IH88"/>
<dbReference type="Pfam" id="PF14493">
    <property type="entry name" value="HTH_40"/>
    <property type="match status" value="1"/>
</dbReference>
<dbReference type="GO" id="GO:0000166">
    <property type="term" value="F:nucleotide binding"/>
    <property type="evidence" value="ECO:0007669"/>
    <property type="project" value="InterPro"/>
</dbReference>
<dbReference type="EMBL" id="CM000883">
    <property type="protein sequence ID" value="KQJ86192.1"/>
    <property type="molecule type" value="Genomic_DNA"/>
</dbReference>
<dbReference type="InterPro" id="IPR002121">
    <property type="entry name" value="HRDC_dom"/>
</dbReference>
<dbReference type="Gene3D" id="1.10.150.80">
    <property type="entry name" value="HRDC domain"/>
    <property type="match status" value="1"/>
</dbReference>
<dbReference type="Gene3D" id="1.25.40.430">
    <property type="match status" value="1"/>
</dbReference>
<proteinExistence type="predicted"/>
<dbReference type="SUPFAM" id="SSF47819">
    <property type="entry name" value="HRDC-like"/>
    <property type="match status" value="1"/>
</dbReference>
<evidence type="ECO:0000256" key="1">
    <source>
        <dbReference type="SAM" id="MobiDB-lite"/>
    </source>
</evidence>
<evidence type="ECO:0000313" key="5">
    <source>
        <dbReference type="Proteomes" id="UP000008810"/>
    </source>
</evidence>
<dbReference type="InterPro" id="IPR010997">
    <property type="entry name" value="HRDC-like_sf"/>
</dbReference>
<dbReference type="InterPro" id="IPR015661">
    <property type="entry name" value="Bub1/Mad3"/>
</dbReference>
<dbReference type="GO" id="GO:0007094">
    <property type="term" value="P:mitotic spindle assembly checkpoint signaling"/>
    <property type="evidence" value="ECO:0000318"/>
    <property type="project" value="GO_Central"/>
</dbReference>
<dbReference type="InterPro" id="IPR013212">
    <property type="entry name" value="Mad3/Bub1_I"/>
</dbReference>
<dbReference type="PANTHER" id="PTHR14030">
    <property type="entry name" value="MITOTIC CHECKPOINT SERINE/THREONINE-PROTEIN KINASE BUB1"/>
    <property type="match status" value="1"/>
</dbReference>
<feature type="compositionally biased region" description="Basic and acidic residues" evidence="1">
    <location>
        <begin position="1"/>
        <end position="13"/>
    </location>
</feature>
<sequence length="353" mass="39439">MRAEAAARQDENRPMPARLPASPHRLPRSQRLNSCAAARRSSCAWSGPRQPRSAARTTEEESRALSSPRAPPRFLEANQIGDGHAVFYIRYASLMESKNKLKKANEFYNLGIASFSGGIETTKLLNARMKLAHDIGTALYAICGDQTLRHFAKIRPSTGARLANIDGVNQHFVRHYSGIFIQNITQLSNELSLPMDDSSGVEDMISVSKPLNNNLPRNLGDAKFTSWELWQKSGAVLIKKQTVISYILDAARDGCGMNWNRFCEETGLTHEIASQIRLAIAEVGSRDKLKPIKEELPENERKARGEVGKCIRAFLRRSTKKKEHSEDDVATDDQLACIFGSDLNRRETRGHHT</sequence>
<accession>I1IH88</accession>
<feature type="compositionally biased region" description="Low complexity" evidence="1">
    <location>
        <begin position="34"/>
        <end position="46"/>
    </location>
</feature>
<dbReference type="GO" id="GO:0004672">
    <property type="term" value="F:protein kinase activity"/>
    <property type="evidence" value="ECO:0000318"/>
    <property type="project" value="GO_Central"/>
</dbReference>
<dbReference type="Pfam" id="PF08311">
    <property type="entry name" value="Mad3_BUB1_I"/>
    <property type="match status" value="1"/>
</dbReference>
<gene>
    <name evidence="3" type="ORF">BRADI_4g03880v3</name>
</gene>
<dbReference type="Gramene" id="KQJ86192">
    <property type="protein sequence ID" value="KQJ86192"/>
    <property type="gene ID" value="BRADI_4g03880v3"/>
</dbReference>
<dbReference type="PANTHER" id="PTHR14030:SF19">
    <property type="entry name" value="MITOTIC SPINDLE CHECKPOINT PROTEIN BUBR1"/>
    <property type="match status" value="1"/>
</dbReference>
<evidence type="ECO:0000313" key="3">
    <source>
        <dbReference type="EMBL" id="KQJ86192.1"/>
    </source>
</evidence>
<dbReference type="eggNOG" id="KOG0351">
    <property type="taxonomic scope" value="Eukaryota"/>
</dbReference>
<organism evidence="4">
    <name type="scientific">Brachypodium distachyon</name>
    <name type="common">Purple false brome</name>
    <name type="synonym">Trachynia distachya</name>
    <dbReference type="NCBI Taxonomy" id="15368"/>
    <lineage>
        <taxon>Eukaryota</taxon>
        <taxon>Viridiplantae</taxon>
        <taxon>Streptophyta</taxon>
        <taxon>Embryophyta</taxon>
        <taxon>Tracheophyta</taxon>
        <taxon>Spermatophyta</taxon>
        <taxon>Magnoliopsida</taxon>
        <taxon>Liliopsida</taxon>
        <taxon>Poales</taxon>
        <taxon>Poaceae</taxon>
        <taxon>BOP clade</taxon>
        <taxon>Pooideae</taxon>
        <taxon>Stipodae</taxon>
        <taxon>Brachypodieae</taxon>
        <taxon>Brachypodium</taxon>
    </lineage>
</organism>
<dbReference type="STRING" id="15368.I1IH88"/>
<dbReference type="InterPro" id="IPR044876">
    <property type="entry name" value="HRDC_dom_sf"/>
</dbReference>